<protein>
    <submittedName>
        <fullName evidence="1">Outer dense fiber protein 3</fullName>
    </submittedName>
</protein>
<sequence length="180" mass="19715">RPHHPRGLILAQFASPGPKYAVPGTIGYLAHNPTKTKASVYTFQGAKPPTTDCSPGPRYFSLSSVTRSSKYMAPAQPIWGWHPDKIEVTPRPSDSCTKTANKHIYKRVPEQPMAFRHKAGRASQTPGLNTYTLPRLMGPNTTYTHTSPCFSMAGRSKHSGFAREHCKTPGPAAFPKVEAD</sequence>
<name>A0A091PB81_APAVI</name>
<feature type="non-terminal residue" evidence="1">
    <location>
        <position position="180"/>
    </location>
</feature>
<dbReference type="GO" id="GO:0005856">
    <property type="term" value="C:cytoskeleton"/>
    <property type="evidence" value="ECO:0007669"/>
    <property type="project" value="TreeGrafter"/>
</dbReference>
<dbReference type="PANTHER" id="PTHR21580:SF28">
    <property type="entry name" value="BOREALIN N-TERMINAL DOMAIN-CONTAINING PROTEIN-RELATED"/>
    <property type="match status" value="1"/>
</dbReference>
<proteinExistence type="predicted"/>
<organism evidence="1 2">
    <name type="scientific">Apaloderma vittatum</name>
    <name type="common">Bar-tailed trogon</name>
    <dbReference type="NCBI Taxonomy" id="57397"/>
    <lineage>
        <taxon>Eukaryota</taxon>
        <taxon>Metazoa</taxon>
        <taxon>Chordata</taxon>
        <taxon>Craniata</taxon>
        <taxon>Vertebrata</taxon>
        <taxon>Euteleostomi</taxon>
        <taxon>Archelosauria</taxon>
        <taxon>Archosauria</taxon>
        <taxon>Dinosauria</taxon>
        <taxon>Saurischia</taxon>
        <taxon>Theropoda</taxon>
        <taxon>Coelurosauria</taxon>
        <taxon>Aves</taxon>
        <taxon>Neognathae</taxon>
        <taxon>Neoaves</taxon>
        <taxon>Telluraves</taxon>
        <taxon>Coraciimorphae</taxon>
        <taxon>Trogoniformes</taxon>
        <taxon>Trogonidae</taxon>
        <taxon>Apaloderma</taxon>
    </lineage>
</organism>
<dbReference type="AlphaFoldDB" id="A0A091PB81"/>
<accession>A0A091PB81</accession>
<keyword evidence="2" id="KW-1185">Reference proteome</keyword>
<reference evidence="1 2" key="1">
    <citation type="submission" date="2014-04" db="EMBL/GenBank/DDBJ databases">
        <title>Genome evolution of avian class.</title>
        <authorList>
            <person name="Zhang G."/>
            <person name="Li C."/>
        </authorList>
    </citation>
    <scope>NUCLEOTIDE SEQUENCE [LARGE SCALE GENOMIC DNA]</scope>
    <source>
        <strain evidence="1">BGI_N311</strain>
    </source>
</reference>
<dbReference type="InterPro" id="IPR051291">
    <property type="entry name" value="CIMAP"/>
</dbReference>
<feature type="non-terminal residue" evidence="1">
    <location>
        <position position="1"/>
    </location>
</feature>
<gene>
    <name evidence="1" type="ORF">N311_08222</name>
</gene>
<evidence type="ECO:0000313" key="1">
    <source>
        <dbReference type="EMBL" id="KFP88780.1"/>
    </source>
</evidence>
<evidence type="ECO:0000313" key="2">
    <source>
        <dbReference type="Proteomes" id="UP000054244"/>
    </source>
</evidence>
<dbReference type="EMBL" id="KL383222">
    <property type="protein sequence ID" value="KFP88780.1"/>
    <property type="molecule type" value="Genomic_DNA"/>
</dbReference>
<dbReference type="PANTHER" id="PTHR21580">
    <property type="entry name" value="SHIPPO-1-RELATED"/>
    <property type="match status" value="1"/>
</dbReference>
<dbReference type="Proteomes" id="UP000054244">
    <property type="component" value="Unassembled WGS sequence"/>
</dbReference>